<dbReference type="InterPro" id="IPR006597">
    <property type="entry name" value="Sel1-like"/>
</dbReference>
<feature type="repeat" description="TPR" evidence="3">
    <location>
        <begin position="296"/>
        <end position="329"/>
    </location>
</feature>
<dbReference type="RefSeq" id="WP_165143624.1">
    <property type="nucleotide sequence ID" value="NZ_JAALLT010000004.1"/>
</dbReference>
<feature type="repeat" description="TPR" evidence="3">
    <location>
        <begin position="338"/>
        <end position="371"/>
    </location>
</feature>
<dbReference type="InterPro" id="IPR024983">
    <property type="entry name" value="CHAT_dom"/>
</dbReference>
<sequence>MHPRKIYPNLVLYYRQAVCGLVLLLAGVSITVAQPNPSYSIDSLQAANKFKQGQELFAEANYDSSLTLLSQAANYYEEAEKWSRLAESYNLMSTNYRILNQLEESESLSRNVLEILDKPSLEQPVQRAKALNNLSLIETDRSNFQTAIALLDEALEVAREPVVPAHMRAMILGNLGSVYDEQGDFERALEWYSKGINLLDNNGSQDERKQLAKIYNYAGVTHVKMGRFEEALQFYNKELEINLDLFGSSHPSVAGGYNNIGGIYYRSGDIGEAIVYFKRAASSTELTFGENHPRVGLIYNNIGACYYEIGNYSESIKYLKRSAEIKKETQGADHPDLALTYNNIGSIYTEMEQYEEAIDYLNRSLNIRIRALGENHPVLSNNYNSLGLLYLETERFEKAIDHFTKALSITEETRGPNHPYAAEAKTNLAKSYRMKGDYSKALMHLKEAEKSLSLENGSDIEFRYPTYAVDVLNEIGKTLHEEFKSDPTRGLNQLKSALATYTRLSELLDAMQNKFLSEESKLLVSSRSHEIYESAIDVSYDLYNETGNQKFISDVFFFSEKSKARVILELLNDKKAQKYAGVPDTLIAYEQDLREQLSGVQQTLNSRLSSSGSDSPVDSLQSSLFKLHQELNKHIEMLSKEYPKYHSFKYKTDVPDLSRLQKMLRTEDLTLLEYFYGKKSTWAIVLSKENINVVPLPHLSNLNEAVSEFDRAVSLKEDANYRSLARKFYTNLIEPLEKHIHTEQLLVISDGPLNLLPFEALLTDEIQDSENYSDYPYLLKKYTISYLPSVSMSAFVSNEKENTFRDTFAAFAPVFSGKKIGKLPSVASRNNWGALPSTRYEVEEIAEVLEQERSLWTRITGDKSTRVYLENDATESQFKSTTLQNYRYLHLATHAFASDTTSGRAGIAFHPESGSQSSEDGILYAEEIYGLNLNNELVVLSACETGTGEVRTGEGIIGLSRAFQYAGADNLLVSLWSVEDRSTARLMISFYKQLQEGVKPSIALQLAKQDLVESYSYAHPGYWSPFIFIGN</sequence>
<dbReference type="SMART" id="SM00028">
    <property type="entry name" value="TPR"/>
    <property type="match status" value="8"/>
</dbReference>
<evidence type="ECO:0000256" key="1">
    <source>
        <dbReference type="ARBA" id="ARBA00022737"/>
    </source>
</evidence>
<dbReference type="Pfam" id="PF13374">
    <property type="entry name" value="TPR_10"/>
    <property type="match status" value="1"/>
</dbReference>
<dbReference type="Proteomes" id="UP000473278">
    <property type="component" value="Unassembled WGS sequence"/>
</dbReference>
<comment type="caution">
    <text evidence="5">The sequence shown here is derived from an EMBL/GenBank/DDBJ whole genome shotgun (WGS) entry which is preliminary data.</text>
</comment>
<keyword evidence="2 3" id="KW-0802">TPR repeat</keyword>
<gene>
    <name evidence="5" type="ORF">G3570_14870</name>
</gene>
<dbReference type="SUPFAM" id="SSF48452">
    <property type="entry name" value="TPR-like"/>
    <property type="match status" value="3"/>
</dbReference>
<evidence type="ECO:0000313" key="5">
    <source>
        <dbReference type="EMBL" id="NGP77929.1"/>
    </source>
</evidence>
<dbReference type="InterPro" id="IPR011990">
    <property type="entry name" value="TPR-like_helical_dom_sf"/>
</dbReference>
<dbReference type="SMART" id="SM00671">
    <property type="entry name" value="SEL1"/>
    <property type="match status" value="4"/>
</dbReference>
<dbReference type="Gene3D" id="1.25.40.10">
    <property type="entry name" value="Tetratricopeptide repeat domain"/>
    <property type="match status" value="3"/>
</dbReference>
<protein>
    <submittedName>
        <fullName evidence="5">CHAT domain-containing protein</fullName>
    </submittedName>
</protein>
<feature type="repeat" description="TPR" evidence="3">
    <location>
        <begin position="254"/>
        <end position="287"/>
    </location>
</feature>
<accession>A0A6M1SS75</accession>
<evidence type="ECO:0000313" key="6">
    <source>
        <dbReference type="Proteomes" id="UP000473278"/>
    </source>
</evidence>
<keyword evidence="1" id="KW-0677">Repeat</keyword>
<dbReference type="EMBL" id="JAALLT010000004">
    <property type="protein sequence ID" value="NGP77929.1"/>
    <property type="molecule type" value="Genomic_DNA"/>
</dbReference>
<proteinExistence type="predicted"/>
<dbReference type="PROSITE" id="PS50005">
    <property type="entry name" value="TPR"/>
    <property type="match status" value="6"/>
</dbReference>
<evidence type="ECO:0000256" key="3">
    <source>
        <dbReference type="PROSITE-ProRule" id="PRU00339"/>
    </source>
</evidence>
<feature type="repeat" description="TPR" evidence="3">
    <location>
        <begin position="380"/>
        <end position="413"/>
    </location>
</feature>
<dbReference type="PANTHER" id="PTHR45641">
    <property type="entry name" value="TETRATRICOPEPTIDE REPEAT PROTEIN (AFU_ORTHOLOGUE AFUA_6G03870)"/>
    <property type="match status" value="1"/>
</dbReference>
<evidence type="ECO:0000256" key="2">
    <source>
        <dbReference type="ARBA" id="ARBA00022803"/>
    </source>
</evidence>
<feature type="repeat" description="TPR" evidence="3">
    <location>
        <begin position="212"/>
        <end position="245"/>
    </location>
</feature>
<organism evidence="5 6">
    <name type="scientific">Halalkalibaculum roseum</name>
    <dbReference type="NCBI Taxonomy" id="2709311"/>
    <lineage>
        <taxon>Bacteria</taxon>
        <taxon>Pseudomonadati</taxon>
        <taxon>Balneolota</taxon>
        <taxon>Balneolia</taxon>
        <taxon>Balneolales</taxon>
        <taxon>Balneolaceae</taxon>
        <taxon>Halalkalibaculum</taxon>
    </lineage>
</organism>
<dbReference type="InterPro" id="IPR019734">
    <property type="entry name" value="TPR_rpt"/>
</dbReference>
<dbReference type="Pfam" id="PF12770">
    <property type="entry name" value="CHAT"/>
    <property type="match status" value="1"/>
</dbReference>
<reference evidence="5 6" key="1">
    <citation type="submission" date="2020-02" db="EMBL/GenBank/DDBJ databases">
        <title>Balneolaceae bacterium YR4-1, complete genome.</title>
        <authorList>
            <person name="Li Y."/>
            <person name="Wu S."/>
        </authorList>
    </citation>
    <scope>NUCLEOTIDE SEQUENCE [LARGE SCALE GENOMIC DNA]</scope>
    <source>
        <strain evidence="5 6">YR4-1</strain>
    </source>
</reference>
<name>A0A6M1SS75_9BACT</name>
<dbReference type="Pfam" id="PF13424">
    <property type="entry name" value="TPR_12"/>
    <property type="match status" value="3"/>
</dbReference>
<dbReference type="AlphaFoldDB" id="A0A6M1SS75"/>
<feature type="repeat" description="TPR" evidence="3">
    <location>
        <begin position="169"/>
        <end position="202"/>
    </location>
</feature>
<keyword evidence="6" id="KW-1185">Reference proteome</keyword>
<dbReference type="PROSITE" id="PS50293">
    <property type="entry name" value="TPR_REGION"/>
    <property type="match status" value="2"/>
</dbReference>
<feature type="domain" description="CHAT" evidence="4">
    <location>
        <begin position="724"/>
        <end position="1031"/>
    </location>
</feature>
<evidence type="ECO:0000259" key="4">
    <source>
        <dbReference type="Pfam" id="PF12770"/>
    </source>
</evidence>